<accession>A0A2S5SR49</accession>
<protein>
    <submittedName>
        <fullName evidence="3">Amidase</fullName>
    </submittedName>
</protein>
<dbReference type="PANTHER" id="PTHR11895">
    <property type="entry name" value="TRANSAMIDASE"/>
    <property type="match status" value="1"/>
</dbReference>
<dbReference type="InterPro" id="IPR036928">
    <property type="entry name" value="AS_sf"/>
</dbReference>
<dbReference type="GO" id="GO:0003824">
    <property type="term" value="F:catalytic activity"/>
    <property type="evidence" value="ECO:0007669"/>
    <property type="project" value="InterPro"/>
</dbReference>
<evidence type="ECO:0000313" key="3">
    <source>
        <dbReference type="EMBL" id="PPE65200.1"/>
    </source>
</evidence>
<dbReference type="Gene3D" id="3.90.1300.10">
    <property type="entry name" value="Amidase signature (AS) domain"/>
    <property type="match status" value="1"/>
</dbReference>
<reference evidence="3 4" key="1">
    <citation type="submission" date="2018-02" db="EMBL/GenBank/DDBJ databases">
        <title>Reclassifiation of [Polyangium] brachysporum DSM 7029 as Guopingzhaonella breviflexa gen. nov., sp. nov., a member of the family Comamonadaceae.</title>
        <authorList>
            <person name="Tang B."/>
        </authorList>
    </citation>
    <scope>NUCLEOTIDE SEQUENCE [LARGE SCALE GENOMIC DNA]</scope>
    <source>
        <strain evidence="3 4">BCRC 80649</strain>
    </source>
</reference>
<dbReference type="InterPro" id="IPR020556">
    <property type="entry name" value="Amidase_CS"/>
</dbReference>
<comment type="caution">
    <text evidence="3">The sequence shown here is derived from an EMBL/GenBank/DDBJ whole genome shotgun (WGS) entry which is preliminary data.</text>
</comment>
<dbReference type="InterPro" id="IPR023631">
    <property type="entry name" value="Amidase_dom"/>
</dbReference>
<dbReference type="AlphaFoldDB" id="A0A2S5SR49"/>
<dbReference type="SUPFAM" id="SSF75304">
    <property type="entry name" value="Amidase signature (AS) enzymes"/>
    <property type="match status" value="1"/>
</dbReference>
<keyword evidence="4" id="KW-1185">Reference proteome</keyword>
<feature type="domain" description="Amidase" evidence="2">
    <location>
        <begin position="27"/>
        <end position="479"/>
    </location>
</feature>
<evidence type="ECO:0000313" key="4">
    <source>
        <dbReference type="Proteomes" id="UP000238605"/>
    </source>
</evidence>
<dbReference type="InterPro" id="IPR000120">
    <property type="entry name" value="Amidase"/>
</dbReference>
<dbReference type="Proteomes" id="UP000238605">
    <property type="component" value="Unassembled WGS sequence"/>
</dbReference>
<organism evidence="3 4">
    <name type="scientific">Caldimonas caldifontis</name>
    <dbReference type="NCBI Taxonomy" id="1452508"/>
    <lineage>
        <taxon>Bacteria</taxon>
        <taxon>Pseudomonadati</taxon>
        <taxon>Pseudomonadota</taxon>
        <taxon>Betaproteobacteria</taxon>
        <taxon>Burkholderiales</taxon>
        <taxon>Sphaerotilaceae</taxon>
        <taxon>Caldimonas</taxon>
    </lineage>
</organism>
<dbReference type="PROSITE" id="PS00571">
    <property type="entry name" value="AMIDASES"/>
    <property type="match status" value="1"/>
</dbReference>
<proteinExistence type="inferred from homology"/>
<evidence type="ECO:0000256" key="1">
    <source>
        <dbReference type="ARBA" id="ARBA00009199"/>
    </source>
</evidence>
<name>A0A2S5SR49_9BURK</name>
<comment type="similarity">
    <text evidence="1">Belongs to the amidase family.</text>
</comment>
<evidence type="ECO:0000259" key="2">
    <source>
        <dbReference type="Pfam" id="PF01425"/>
    </source>
</evidence>
<sequence length="511" mass="53688">MHHDEYLRHDATALAAAVARGEVSAPELLSLALQQLDRVEPHIQSLARLMEGEARAQIDAWPPGRLAGVFGGVPFLVKDAVHDIAGLPTGQGSRAFTRVATEDSSIVRRLKAAGLVIFGKTRLPELALKGVTDPRAQGRSRNPWHLDHTPGGSSGGAAAAVAAGVVPMAAGNDGGGSIRIPAACCGLFGLRPSRGRVSPGPAIGEVWYGASSDGVISRSVRDSALALDVLAGPEPGDPFRIPTPSAPYAALVRQPPPRLRIAYSTASPLGTPVDAEAVAAVEHTADLLRQLGHEVVPGAPDIDGRALAQTYLHLYFGVVAAGVSQAREQGARESDFEPLTRVLAALGRATSAGTATRHLWRWNDFARALGRFHEQHDLLLTPTLAGPPVKHGTGDPPAWQESLLTVLCATGLLGGLHRLGVLAPVIDQIALDSLRHVPFTQLANLTGTPAMSVPLHWCANGLPLGVQFIARFGEEAVLLQLAAQLEQAQPWFERLPPLAHDTAAATVAHAH</sequence>
<dbReference type="PANTHER" id="PTHR11895:SF7">
    <property type="entry name" value="GLUTAMYL-TRNA(GLN) AMIDOTRANSFERASE SUBUNIT A, MITOCHONDRIAL"/>
    <property type="match status" value="1"/>
</dbReference>
<gene>
    <name evidence="3" type="ORF">C1704_14735</name>
</gene>
<dbReference type="EMBL" id="PSNX01000015">
    <property type="protein sequence ID" value="PPE65200.1"/>
    <property type="molecule type" value="Genomic_DNA"/>
</dbReference>
<dbReference type="RefSeq" id="WP_104303503.1">
    <property type="nucleotide sequence ID" value="NZ_PSNX01000015.1"/>
</dbReference>
<dbReference type="OrthoDB" id="9811471at2"/>
<dbReference type="Pfam" id="PF01425">
    <property type="entry name" value="Amidase"/>
    <property type="match status" value="1"/>
</dbReference>